<dbReference type="AlphaFoldDB" id="A0A0E9UJ66"/>
<organism evidence="1">
    <name type="scientific">Anguilla anguilla</name>
    <name type="common">European freshwater eel</name>
    <name type="synonym">Muraena anguilla</name>
    <dbReference type="NCBI Taxonomy" id="7936"/>
    <lineage>
        <taxon>Eukaryota</taxon>
        <taxon>Metazoa</taxon>
        <taxon>Chordata</taxon>
        <taxon>Craniata</taxon>
        <taxon>Vertebrata</taxon>
        <taxon>Euteleostomi</taxon>
        <taxon>Actinopterygii</taxon>
        <taxon>Neopterygii</taxon>
        <taxon>Teleostei</taxon>
        <taxon>Anguilliformes</taxon>
        <taxon>Anguillidae</taxon>
        <taxon>Anguilla</taxon>
    </lineage>
</organism>
<name>A0A0E9UJ66_ANGAN</name>
<accession>A0A0E9UJ66</accession>
<reference evidence="1" key="2">
    <citation type="journal article" date="2015" name="Fish Shellfish Immunol.">
        <title>Early steps in the European eel (Anguilla anguilla)-Vibrio vulnificus interaction in the gills: Role of the RtxA13 toxin.</title>
        <authorList>
            <person name="Callol A."/>
            <person name="Pajuelo D."/>
            <person name="Ebbesson L."/>
            <person name="Teles M."/>
            <person name="MacKenzie S."/>
            <person name="Amaro C."/>
        </authorList>
    </citation>
    <scope>NUCLEOTIDE SEQUENCE</scope>
</reference>
<reference evidence="1" key="1">
    <citation type="submission" date="2014-11" db="EMBL/GenBank/DDBJ databases">
        <authorList>
            <person name="Amaro Gonzalez C."/>
        </authorList>
    </citation>
    <scope>NUCLEOTIDE SEQUENCE</scope>
</reference>
<sequence length="24" mass="2991">MYIIHVLPNEYLLLNMYFILYNTV</sequence>
<evidence type="ECO:0000313" key="1">
    <source>
        <dbReference type="EMBL" id="JAH65751.1"/>
    </source>
</evidence>
<protein>
    <submittedName>
        <fullName evidence="1">Uncharacterized protein</fullName>
    </submittedName>
</protein>
<dbReference type="EMBL" id="GBXM01042826">
    <property type="protein sequence ID" value="JAH65751.1"/>
    <property type="molecule type" value="Transcribed_RNA"/>
</dbReference>
<proteinExistence type="predicted"/>